<accession>A0A397UCD1</accession>
<dbReference type="NCBIfam" id="TIGR00590">
    <property type="entry name" value="pcna"/>
    <property type="match status" value="1"/>
</dbReference>
<protein>
    <recommendedName>
        <fullName evidence="2">Proliferating cell nuclear antigen PCNA N-terminal domain-containing protein</fullName>
    </recommendedName>
</protein>
<keyword evidence="4" id="KW-1185">Reference proteome</keyword>
<sequence length="146" mass="16996">LKKIIELTKDFMNEINVVCGNLEISFNAMDSLSITLILVYLSQDEFEKFLYDQHTSIDMNLVLLNKILAHVNVNDKLTLEVNECKLDILSVHFNSTHSNYKSTYKLKLLDINQEQLQIPEVEYPMIIRMPTNDFRIMCHNLMVTGN</sequence>
<dbReference type="InterPro" id="IPR022648">
    <property type="entry name" value="Pr_cel_nuc_antig_N"/>
</dbReference>
<dbReference type="InterPro" id="IPR046938">
    <property type="entry name" value="DNA_clamp_sf"/>
</dbReference>
<dbReference type="GO" id="GO:0003677">
    <property type="term" value="F:DNA binding"/>
    <property type="evidence" value="ECO:0007669"/>
    <property type="project" value="UniProtKB-KW"/>
</dbReference>
<dbReference type="PANTHER" id="PTHR11352:SF0">
    <property type="entry name" value="PROLIFERATING CELL NUCLEAR ANTIGEN"/>
    <property type="match status" value="1"/>
</dbReference>
<evidence type="ECO:0000313" key="3">
    <source>
        <dbReference type="EMBL" id="RIB07854.1"/>
    </source>
</evidence>
<dbReference type="GO" id="GO:0043626">
    <property type="term" value="C:PCNA complex"/>
    <property type="evidence" value="ECO:0007669"/>
    <property type="project" value="TreeGrafter"/>
</dbReference>
<comment type="caution">
    <text evidence="3">The sequence shown here is derived from an EMBL/GenBank/DDBJ whole genome shotgun (WGS) entry which is preliminary data.</text>
</comment>
<dbReference type="InterPro" id="IPR000730">
    <property type="entry name" value="Pr_cel_nuc_antig"/>
</dbReference>
<dbReference type="STRING" id="44941.A0A397UCD1"/>
<keyword evidence="1" id="KW-0238">DNA-binding</keyword>
<feature type="non-terminal residue" evidence="3">
    <location>
        <position position="1"/>
    </location>
</feature>
<dbReference type="PRINTS" id="PR00339">
    <property type="entry name" value="PCNACYCLIN"/>
</dbReference>
<dbReference type="GO" id="GO:0006298">
    <property type="term" value="P:mismatch repair"/>
    <property type="evidence" value="ECO:0007669"/>
    <property type="project" value="TreeGrafter"/>
</dbReference>
<dbReference type="GO" id="GO:0019985">
    <property type="term" value="P:translesion synthesis"/>
    <property type="evidence" value="ECO:0007669"/>
    <property type="project" value="TreeGrafter"/>
</dbReference>
<dbReference type="SUPFAM" id="SSF55979">
    <property type="entry name" value="DNA clamp"/>
    <property type="match status" value="1"/>
</dbReference>
<dbReference type="Proteomes" id="UP000266673">
    <property type="component" value="Unassembled WGS sequence"/>
</dbReference>
<dbReference type="GO" id="GO:0006275">
    <property type="term" value="P:regulation of DNA replication"/>
    <property type="evidence" value="ECO:0007669"/>
    <property type="project" value="InterPro"/>
</dbReference>
<proteinExistence type="predicted"/>
<dbReference type="GO" id="GO:0030337">
    <property type="term" value="F:DNA polymerase processivity factor activity"/>
    <property type="evidence" value="ECO:0007669"/>
    <property type="project" value="InterPro"/>
</dbReference>
<dbReference type="AlphaFoldDB" id="A0A397UCD1"/>
<evidence type="ECO:0000259" key="2">
    <source>
        <dbReference type="Pfam" id="PF00705"/>
    </source>
</evidence>
<evidence type="ECO:0000313" key="4">
    <source>
        <dbReference type="Proteomes" id="UP000266673"/>
    </source>
</evidence>
<dbReference type="PANTHER" id="PTHR11352">
    <property type="entry name" value="PROLIFERATING CELL NUCLEAR ANTIGEN"/>
    <property type="match status" value="1"/>
</dbReference>
<dbReference type="EMBL" id="QKWP01001590">
    <property type="protein sequence ID" value="RIB07854.1"/>
    <property type="molecule type" value="Genomic_DNA"/>
</dbReference>
<name>A0A397UCD1_9GLOM</name>
<feature type="domain" description="Proliferating cell nuclear antigen PCNA N-terminal" evidence="2">
    <location>
        <begin position="1"/>
        <end position="114"/>
    </location>
</feature>
<dbReference type="OrthoDB" id="534348at2759"/>
<reference evidence="3 4" key="1">
    <citation type="submission" date="2018-06" db="EMBL/GenBank/DDBJ databases">
        <title>Comparative genomics reveals the genomic features of Rhizophagus irregularis, R. cerebriforme, R. diaphanum and Gigaspora rosea, and their symbiotic lifestyle signature.</title>
        <authorList>
            <person name="Morin E."/>
            <person name="San Clemente H."/>
            <person name="Chen E.C.H."/>
            <person name="De La Providencia I."/>
            <person name="Hainaut M."/>
            <person name="Kuo A."/>
            <person name="Kohler A."/>
            <person name="Murat C."/>
            <person name="Tang N."/>
            <person name="Roy S."/>
            <person name="Loubradou J."/>
            <person name="Henrissat B."/>
            <person name="Grigoriev I.V."/>
            <person name="Corradi N."/>
            <person name="Roux C."/>
            <person name="Martin F.M."/>
        </authorList>
    </citation>
    <scope>NUCLEOTIDE SEQUENCE [LARGE SCALE GENOMIC DNA]</scope>
    <source>
        <strain evidence="3 4">DAOM 194757</strain>
    </source>
</reference>
<dbReference type="Gene3D" id="3.10.150.10">
    <property type="entry name" value="DNA Polymerase III, subunit A, domain 2"/>
    <property type="match status" value="1"/>
</dbReference>
<evidence type="ECO:0000256" key="1">
    <source>
        <dbReference type="ARBA" id="ARBA00023125"/>
    </source>
</evidence>
<gene>
    <name evidence="3" type="ORF">C2G38_1983657</name>
</gene>
<organism evidence="3 4">
    <name type="scientific">Gigaspora rosea</name>
    <dbReference type="NCBI Taxonomy" id="44941"/>
    <lineage>
        <taxon>Eukaryota</taxon>
        <taxon>Fungi</taxon>
        <taxon>Fungi incertae sedis</taxon>
        <taxon>Mucoromycota</taxon>
        <taxon>Glomeromycotina</taxon>
        <taxon>Glomeromycetes</taxon>
        <taxon>Diversisporales</taxon>
        <taxon>Gigasporaceae</taxon>
        <taxon>Gigaspora</taxon>
    </lineage>
</organism>
<dbReference type="GO" id="GO:0006272">
    <property type="term" value="P:leading strand elongation"/>
    <property type="evidence" value="ECO:0007669"/>
    <property type="project" value="TreeGrafter"/>
</dbReference>
<dbReference type="Pfam" id="PF00705">
    <property type="entry name" value="PCNA_N"/>
    <property type="match status" value="1"/>
</dbReference>